<keyword evidence="3 9" id="KW-0347">Helicase</keyword>
<sequence>MFTIYAASAGSGKTFTLAKEFLKLALSSHPNEEGLLQFSPSYFQHILAVTFTNDAAHEMKSRILQTLQGISRYRTLDETARRKVEAYRQLLLQEITDPQTGQLITEAELEKRSAQTFQVLLHQYSRLSVSTIDSFTQRVVAAFTEELGIPYNFEVSLESDVIVAAGVEQLLSKVGQTEFSQLTLVLEELVAEMADEGKSWTSLRTELQTVGKKILDDKHRDALQKLAELSAEDFWEIRRQIREYCQCQEEEYRRLGRLAMELIEEKATLTISDFNYGATGAAGFLQKVRDGQKKFAEGVSSRLQAVIRREQNWMKAKTPLLILSQFERIEAELEVVGREVINLYESQIEKYTLCQELEKHLHKLALLKQLSDEVKAIEDHSGQIHISRFNQSILNIVLEEPVPFLYERLGEKFHHILIDEFQDTSQLQWLNFMPLIDNSLSSSHYNLVVGDAKQSIYRFRGGEMEQLVHLHQNKGSDLSPMLPPGNTINWNVGDRLLTISRHLQPEVLNYNRRSCKEIVDFNNDLLKHVLDHQIREEWQVTPRIYQTYFQKTPEVNPKCGGHVQIDFLETEADTEPTPAFVINQINACRAEGYTYKDIAILCRKNRHARLLADTLTAHRIPVISADSLLVSASVAVNLVMAFLRVLDAPDQPLVKYEAAYLYLKDIQGKVPNEEINTRIRAMVESTDWKAFWTWLKEEGQTLEPSVLRKFGLFELCEELIARFRLFDVPAQAPYLFRFLDYAQDFSVRKSGHLSDFVQDWEQQKNKLCVNTPEGSDAVTIQTIHKSKGMEYGVVLLPYANWSFTSNQWDEIWGDLEEIELEELQLPESGDRQLRRLRTAPFSVTQKLAQTHLKAEYERETEQTFLDNLNLLYVALTRAVERLYVSMEVKRTKKGEPLKDTVGQFFASYVDSDEGQHIVRQGNALKPRPVAVKDDTTISIENVLTVRRESMRLRRQKDRLTEWDTFTSQKDWPNKAHAVMRDIRTPEDVPNVIERMQKRGLIDESQVILLREAIERVLSREEMKPYFELPAEFLSQQEILMPNGDILRPDRVVIRPDQSIAILDYKTGQIRDSHRDQMKSYARRYREMGYTKVEGWIVYLETGEIVSVK</sequence>
<evidence type="ECO:0000256" key="6">
    <source>
        <dbReference type="ARBA" id="ARBA00034617"/>
    </source>
</evidence>
<dbReference type="Proteomes" id="UP000239590">
    <property type="component" value="Unassembled WGS sequence"/>
</dbReference>
<dbReference type="GO" id="GO:0005524">
    <property type="term" value="F:ATP binding"/>
    <property type="evidence" value="ECO:0007669"/>
    <property type="project" value="UniProtKB-UniRule"/>
</dbReference>
<keyword evidence="1 9" id="KW-0547">Nucleotide-binding</keyword>
<proteinExistence type="predicted"/>
<keyword evidence="10" id="KW-0175">Coiled coil</keyword>
<evidence type="ECO:0000313" key="13">
    <source>
        <dbReference type="EMBL" id="PQA59510.1"/>
    </source>
</evidence>
<evidence type="ECO:0000259" key="12">
    <source>
        <dbReference type="PROSITE" id="PS51217"/>
    </source>
</evidence>
<keyword evidence="4 9" id="KW-0067">ATP-binding</keyword>
<dbReference type="InterPro" id="IPR014017">
    <property type="entry name" value="DNA_helicase_UvrD-like_C"/>
</dbReference>
<keyword evidence="14" id="KW-1185">Reference proteome</keyword>
<dbReference type="InterPro" id="IPR014016">
    <property type="entry name" value="UvrD-like_ATP-bd"/>
</dbReference>
<evidence type="ECO:0000256" key="5">
    <source>
        <dbReference type="ARBA" id="ARBA00023235"/>
    </source>
</evidence>
<evidence type="ECO:0000256" key="3">
    <source>
        <dbReference type="ARBA" id="ARBA00022806"/>
    </source>
</evidence>
<keyword evidence="5" id="KW-0413">Isomerase</keyword>
<dbReference type="InterPro" id="IPR027417">
    <property type="entry name" value="P-loop_NTPase"/>
</dbReference>
<gene>
    <name evidence="13" type="ORF">C5O19_07640</name>
</gene>
<dbReference type="AlphaFoldDB" id="A0A2S7IPK4"/>
<evidence type="ECO:0000259" key="11">
    <source>
        <dbReference type="PROSITE" id="PS51198"/>
    </source>
</evidence>
<evidence type="ECO:0000256" key="7">
    <source>
        <dbReference type="ARBA" id="ARBA00034808"/>
    </source>
</evidence>
<dbReference type="GO" id="GO:0016887">
    <property type="term" value="F:ATP hydrolysis activity"/>
    <property type="evidence" value="ECO:0007669"/>
    <property type="project" value="RHEA"/>
</dbReference>
<dbReference type="OrthoDB" id="9810135at2"/>
<dbReference type="PANTHER" id="PTHR11070">
    <property type="entry name" value="UVRD / RECB / PCRA DNA HELICASE FAMILY MEMBER"/>
    <property type="match status" value="1"/>
</dbReference>
<feature type="binding site" evidence="9">
    <location>
        <begin position="7"/>
        <end position="14"/>
    </location>
    <ligand>
        <name>ATP</name>
        <dbReference type="ChEBI" id="CHEBI:30616"/>
    </ligand>
</feature>
<dbReference type="PANTHER" id="PTHR11070:SF67">
    <property type="entry name" value="DNA 3'-5' HELICASE"/>
    <property type="match status" value="1"/>
</dbReference>
<dbReference type="PROSITE" id="PS51217">
    <property type="entry name" value="UVRD_HELICASE_CTER"/>
    <property type="match status" value="1"/>
</dbReference>
<reference evidence="14" key="1">
    <citation type="submission" date="2018-02" db="EMBL/GenBank/DDBJ databases">
        <title>Genome sequencing of Solimonas sp. HR-BB.</title>
        <authorList>
            <person name="Lee Y."/>
            <person name="Jeon C.O."/>
        </authorList>
    </citation>
    <scope>NUCLEOTIDE SEQUENCE [LARGE SCALE GENOMIC DNA]</scope>
    <source>
        <strain evidence="14">HR-U</strain>
    </source>
</reference>
<comment type="catalytic activity">
    <reaction evidence="6">
        <text>Couples ATP hydrolysis with the unwinding of duplex DNA by translocating in the 3'-5' direction.</text>
        <dbReference type="EC" id="5.6.2.4"/>
    </reaction>
</comment>
<dbReference type="EC" id="5.6.2.4" evidence="7"/>
<dbReference type="RefSeq" id="WP_104711053.1">
    <property type="nucleotide sequence ID" value="NZ_PTRA01000001.1"/>
</dbReference>
<keyword evidence="2 9" id="KW-0378">Hydrolase</keyword>
<dbReference type="Pfam" id="PF13361">
    <property type="entry name" value="UvrD_C"/>
    <property type="match status" value="2"/>
</dbReference>
<dbReference type="Gene3D" id="1.10.3170.10">
    <property type="entry name" value="Recbcd, chain B, domain 2"/>
    <property type="match status" value="1"/>
</dbReference>
<dbReference type="Pfam" id="PF00580">
    <property type="entry name" value="UvrD-helicase"/>
    <property type="match status" value="1"/>
</dbReference>
<dbReference type="InterPro" id="IPR000212">
    <property type="entry name" value="DNA_helicase_UvrD/REP"/>
</dbReference>
<dbReference type="Gene3D" id="3.40.50.300">
    <property type="entry name" value="P-loop containing nucleotide triphosphate hydrolases"/>
    <property type="match status" value="3"/>
</dbReference>
<evidence type="ECO:0000256" key="8">
    <source>
        <dbReference type="ARBA" id="ARBA00048988"/>
    </source>
</evidence>
<dbReference type="SUPFAM" id="SSF52540">
    <property type="entry name" value="P-loop containing nucleoside triphosphate hydrolases"/>
    <property type="match status" value="1"/>
</dbReference>
<dbReference type="GO" id="GO:0000725">
    <property type="term" value="P:recombinational repair"/>
    <property type="evidence" value="ECO:0007669"/>
    <property type="project" value="TreeGrafter"/>
</dbReference>
<accession>A0A2S7IPK4</accession>
<protein>
    <recommendedName>
        <fullName evidence="7">DNA 3'-5' helicase</fullName>
        <ecNumber evidence="7">5.6.2.4</ecNumber>
    </recommendedName>
</protein>
<comment type="caution">
    <text evidence="13">The sequence shown here is derived from an EMBL/GenBank/DDBJ whole genome shotgun (WGS) entry which is preliminary data.</text>
</comment>
<evidence type="ECO:0000256" key="9">
    <source>
        <dbReference type="PROSITE-ProRule" id="PRU00560"/>
    </source>
</evidence>
<dbReference type="GO" id="GO:0005829">
    <property type="term" value="C:cytosol"/>
    <property type="evidence" value="ECO:0007669"/>
    <property type="project" value="TreeGrafter"/>
</dbReference>
<feature type="domain" description="UvrD-like helicase ATP-binding" evidence="11">
    <location>
        <begin position="1"/>
        <end position="515"/>
    </location>
</feature>
<evidence type="ECO:0000313" key="14">
    <source>
        <dbReference type="Proteomes" id="UP000239590"/>
    </source>
</evidence>
<dbReference type="EMBL" id="PTRA01000001">
    <property type="protein sequence ID" value="PQA59510.1"/>
    <property type="molecule type" value="Genomic_DNA"/>
</dbReference>
<evidence type="ECO:0000256" key="4">
    <source>
        <dbReference type="ARBA" id="ARBA00022840"/>
    </source>
</evidence>
<dbReference type="GO" id="GO:0003677">
    <property type="term" value="F:DNA binding"/>
    <property type="evidence" value="ECO:0007669"/>
    <property type="project" value="InterPro"/>
</dbReference>
<dbReference type="PROSITE" id="PS51198">
    <property type="entry name" value="UVRD_HELICASE_ATP_BIND"/>
    <property type="match status" value="1"/>
</dbReference>
<evidence type="ECO:0000256" key="2">
    <source>
        <dbReference type="ARBA" id="ARBA00022801"/>
    </source>
</evidence>
<dbReference type="GO" id="GO:0043138">
    <property type="term" value="F:3'-5' DNA helicase activity"/>
    <property type="evidence" value="ECO:0007669"/>
    <property type="project" value="UniProtKB-EC"/>
</dbReference>
<organism evidence="13 14">
    <name type="scientific">Siphonobacter curvatus</name>
    <dbReference type="NCBI Taxonomy" id="2094562"/>
    <lineage>
        <taxon>Bacteria</taxon>
        <taxon>Pseudomonadati</taxon>
        <taxon>Bacteroidota</taxon>
        <taxon>Cytophagia</taxon>
        <taxon>Cytophagales</taxon>
        <taxon>Cytophagaceae</taxon>
        <taxon>Siphonobacter</taxon>
    </lineage>
</organism>
<feature type="coiled-coil region" evidence="10">
    <location>
        <begin position="212"/>
        <end position="265"/>
    </location>
</feature>
<comment type="catalytic activity">
    <reaction evidence="8">
        <text>ATP + H2O = ADP + phosphate + H(+)</text>
        <dbReference type="Rhea" id="RHEA:13065"/>
        <dbReference type="ChEBI" id="CHEBI:15377"/>
        <dbReference type="ChEBI" id="CHEBI:15378"/>
        <dbReference type="ChEBI" id="CHEBI:30616"/>
        <dbReference type="ChEBI" id="CHEBI:43474"/>
        <dbReference type="ChEBI" id="CHEBI:456216"/>
        <dbReference type="EC" id="5.6.2.4"/>
    </reaction>
</comment>
<evidence type="ECO:0000256" key="10">
    <source>
        <dbReference type="SAM" id="Coils"/>
    </source>
</evidence>
<feature type="domain" description="UvrD-like helicase C-terminal" evidence="12">
    <location>
        <begin position="532"/>
        <end position="788"/>
    </location>
</feature>
<name>A0A2S7IPK4_9BACT</name>
<evidence type="ECO:0000256" key="1">
    <source>
        <dbReference type="ARBA" id="ARBA00022741"/>
    </source>
</evidence>